<proteinExistence type="predicted"/>
<protein>
    <submittedName>
        <fullName evidence="2">Uncharacterized protein</fullName>
    </submittedName>
</protein>
<dbReference type="EMBL" id="KZ825954">
    <property type="protein sequence ID" value="PYH91162.1"/>
    <property type="molecule type" value="Genomic_DNA"/>
</dbReference>
<organism evidence="2 3">
    <name type="scientific">Aspergillus ellipticus CBS 707.79</name>
    <dbReference type="NCBI Taxonomy" id="1448320"/>
    <lineage>
        <taxon>Eukaryota</taxon>
        <taxon>Fungi</taxon>
        <taxon>Dikarya</taxon>
        <taxon>Ascomycota</taxon>
        <taxon>Pezizomycotina</taxon>
        <taxon>Eurotiomycetes</taxon>
        <taxon>Eurotiomycetidae</taxon>
        <taxon>Eurotiales</taxon>
        <taxon>Aspergillaceae</taxon>
        <taxon>Aspergillus</taxon>
        <taxon>Aspergillus subgen. Circumdati</taxon>
    </lineage>
</organism>
<dbReference type="PANTHER" id="PTHR37540">
    <property type="entry name" value="TRANSCRIPTION FACTOR (ACR-2), PUTATIVE-RELATED-RELATED"/>
    <property type="match status" value="1"/>
</dbReference>
<evidence type="ECO:0000313" key="2">
    <source>
        <dbReference type="EMBL" id="PYH91162.1"/>
    </source>
</evidence>
<dbReference type="Proteomes" id="UP000247810">
    <property type="component" value="Unassembled WGS sequence"/>
</dbReference>
<dbReference type="AlphaFoldDB" id="A0A319EJN7"/>
<keyword evidence="3" id="KW-1185">Reference proteome</keyword>
<dbReference type="VEuPathDB" id="FungiDB:BO71DRAFT_56248"/>
<reference evidence="2 3" key="1">
    <citation type="submission" date="2018-02" db="EMBL/GenBank/DDBJ databases">
        <title>The genomes of Aspergillus section Nigri reveals drivers in fungal speciation.</title>
        <authorList>
            <consortium name="DOE Joint Genome Institute"/>
            <person name="Vesth T.C."/>
            <person name="Nybo J."/>
            <person name="Theobald S."/>
            <person name="Brandl J."/>
            <person name="Frisvad J.C."/>
            <person name="Nielsen K.F."/>
            <person name="Lyhne E.K."/>
            <person name="Kogle M.E."/>
            <person name="Kuo A."/>
            <person name="Riley R."/>
            <person name="Clum A."/>
            <person name="Nolan M."/>
            <person name="Lipzen A."/>
            <person name="Salamov A."/>
            <person name="Henrissat B."/>
            <person name="Wiebenga A."/>
            <person name="De vries R.P."/>
            <person name="Grigoriev I.V."/>
            <person name="Mortensen U.H."/>
            <person name="Andersen M.R."/>
            <person name="Baker S.E."/>
        </authorList>
    </citation>
    <scope>NUCLEOTIDE SEQUENCE [LARGE SCALE GENOMIC DNA]</scope>
    <source>
        <strain evidence="2 3">CBS 707.79</strain>
    </source>
</reference>
<accession>A0A319EJN7</accession>
<dbReference type="STRING" id="1448320.A0A319EJN7"/>
<name>A0A319EJN7_9EURO</name>
<dbReference type="OrthoDB" id="4158087at2759"/>
<evidence type="ECO:0000313" key="3">
    <source>
        <dbReference type="Proteomes" id="UP000247810"/>
    </source>
</evidence>
<dbReference type="PANTHER" id="PTHR37540:SF5">
    <property type="entry name" value="TRANSCRIPTION FACTOR DOMAIN-CONTAINING PROTEIN"/>
    <property type="match status" value="1"/>
</dbReference>
<evidence type="ECO:0000256" key="1">
    <source>
        <dbReference type="SAM" id="MobiDB-lite"/>
    </source>
</evidence>
<feature type="region of interest" description="Disordered" evidence="1">
    <location>
        <begin position="30"/>
        <end position="49"/>
    </location>
</feature>
<sequence length="387" mass="43025">MPFIVSTSTQKVDPRTRKLIRSHVMIGKNRGKSRLDGSADADGAGERPPRLLLPPVVPRRVGNDMSLIRVADETTSAAALSLIFRFADNARVGFNPLAACIVFNKANKNWMVDMLGWNAAYVNAMVVTTQSYFHVLGGLDTPVSPHLGRTLGLLRDRLADEQVQLSNETIIVVTLLILQAQITGDLIAVRLHTEGVRKMVHLRGGLGAFMSNSKLAINLIRSDIGLALFSGGKAAFFDNQDMGNFIPPPFCLKISPLANPPFVRDLNPQLAGIWRITQGFSTQMNLASTTNGRISEPDFVRSMVSVLYPLQHMDFENGSCDEAIRLALLGYRFDIFLRWRNVLFSFPYLSVAYERCWMDLRKRDDVPPQLWVWLLTIGGLSVFVPPT</sequence>
<gene>
    <name evidence="2" type="ORF">BO71DRAFT_56248</name>
</gene>